<keyword evidence="2" id="KW-0413">Isomerase</keyword>
<dbReference type="OrthoDB" id="9796412at2"/>
<dbReference type="Proteomes" id="UP000007590">
    <property type="component" value="Chromosome"/>
</dbReference>
<sequence length="239" mass="27506">MKIPAFKDLILFENDDVIVVNKPPFVASVDERTGGELNMLRLAKKYWDDAQICHRLDKETSGALIFAKTPEAYRSVSMQFEHREVKKIYHAIIDGSHAFDNKLVDLPIANFGKGNVVIDKYEGKRAETTFNSIKFFKHFTLVECQPKTGRMHQIRIHLATQRASIVADEMYGGKYPMLSTFKRGYRLSKGEEEQPLIRRFALHAYEVSFKLLNGEEITVHAPYPKDFATFLKLLEKFDA</sequence>
<dbReference type="AlphaFoldDB" id="H8KQX8"/>
<dbReference type="GO" id="GO:0140098">
    <property type="term" value="F:catalytic activity, acting on RNA"/>
    <property type="evidence" value="ECO:0007669"/>
    <property type="project" value="UniProtKB-ARBA"/>
</dbReference>
<dbReference type="GO" id="GO:0003723">
    <property type="term" value="F:RNA binding"/>
    <property type="evidence" value="ECO:0007669"/>
    <property type="project" value="InterPro"/>
</dbReference>
<dbReference type="Pfam" id="PF00849">
    <property type="entry name" value="PseudoU_synth_2"/>
    <property type="match status" value="1"/>
</dbReference>
<proteinExistence type="inferred from homology"/>
<dbReference type="EMBL" id="CP003349">
    <property type="protein sequence ID" value="AFD07124.1"/>
    <property type="molecule type" value="Genomic_DNA"/>
</dbReference>
<reference evidence="4" key="1">
    <citation type="submission" date="2012-02" db="EMBL/GenBank/DDBJ databases">
        <title>The complete genome of Solitalea canadensis DSM 3403.</title>
        <authorList>
            <consortium name="US DOE Joint Genome Institute (JGI-PGF)"/>
            <person name="Lucas S."/>
            <person name="Copeland A."/>
            <person name="Lapidus A."/>
            <person name="Glavina del Rio T."/>
            <person name="Dalin E."/>
            <person name="Tice H."/>
            <person name="Bruce D."/>
            <person name="Goodwin L."/>
            <person name="Pitluck S."/>
            <person name="Peters L."/>
            <person name="Ovchinnikova G."/>
            <person name="Lu M."/>
            <person name="Kyrpides N."/>
            <person name="Mavromatis K."/>
            <person name="Ivanova N."/>
            <person name="Brettin T."/>
            <person name="Detter J.C."/>
            <person name="Han C."/>
            <person name="Larimer F."/>
            <person name="Land M."/>
            <person name="Hauser L."/>
            <person name="Markowitz V."/>
            <person name="Cheng J.-F."/>
            <person name="Hugenholtz P."/>
            <person name="Woyke T."/>
            <person name="Wu D."/>
            <person name="Spring S."/>
            <person name="Schroeder M."/>
            <person name="Kopitz M."/>
            <person name="Brambilla E."/>
            <person name="Klenk H.-P."/>
            <person name="Eisen J.A."/>
        </authorList>
    </citation>
    <scope>NUCLEOTIDE SEQUENCE</scope>
    <source>
        <strain evidence="4">DSM 3403</strain>
    </source>
</reference>
<name>H8KQX8_SOLCM</name>
<keyword evidence="5" id="KW-1185">Reference proteome</keyword>
<dbReference type="InterPro" id="IPR020103">
    <property type="entry name" value="PsdUridine_synth_cat_dom_sf"/>
</dbReference>
<evidence type="ECO:0000313" key="4">
    <source>
        <dbReference type="EMBL" id="AFD07124.1"/>
    </source>
</evidence>
<dbReference type="SUPFAM" id="SSF55120">
    <property type="entry name" value="Pseudouridine synthase"/>
    <property type="match status" value="1"/>
</dbReference>
<dbReference type="PROSITE" id="PS01129">
    <property type="entry name" value="PSI_RLU"/>
    <property type="match status" value="1"/>
</dbReference>
<dbReference type="GO" id="GO:0009982">
    <property type="term" value="F:pseudouridine synthase activity"/>
    <property type="evidence" value="ECO:0007669"/>
    <property type="project" value="InterPro"/>
</dbReference>
<dbReference type="GO" id="GO:0000455">
    <property type="term" value="P:enzyme-directed rRNA pseudouridine synthesis"/>
    <property type="evidence" value="ECO:0007669"/>
    <property type="project" value="TreeGrafter"/>
</dbReference>
<dbReference type="STRING" id="929556.Solca_2069"/>
<dbReference type="KEGG" id="scn:Solca_2069"/>
<dbReference type="eggNOG" id="COG0564">
    <property type="taxonomic scope" value="Bacteria"/>
</dbReference>
<dbReference type="InterPro" id="IPR006145">
    <property type="entry name" value="PsdUridine_synth_RsuA/RluA"/>
</dbReference>
<dbReference type="HOGENOM" id="CLU_016902_11_3_10"/>
<dbReference type="Gene3D" id="3.30.2350.10">
    <property type="entry name" value="Pseudouridine synthase"/>
    <property type="match status" value="1"/>
</dbReference>
<dbReference type="InterPro" id="IPR050188">
    <property type="entry name" value="RluA_PseudoU_synthase"/>
</dbReference>
<dbReference type="RefSeq" id="WP_014680351.1">
    <property type="nucleotide sequence ID" value="NC_017770.1"/>
</dbReference>
<dbReference type="CDD" id="cd02869">
    <property type="entry name" value="PseudoU_synth_RluA_like"/>
    <property type="match status" value="1"/>
</dbReference>
<feature type="domain" description="Pseudouridine synthase RsuA/RluA-like" evidence="3">
    <location>
        <begin position="16"/>
        <end position="159"/>
    </location>
</feature>
<dbReference type="PANTHER" id="PTHR21600:SF44">
    <property type="entry name" value="RIBOSOMAL LARGE SUBUNIT PSEUDOURIDINE SYNTHASE D"/>
    <property type="match status" value="1"/>
</dbReference>
<dbReference type="InterPro" id="IPR006224">
    <property type="entry name" value="PsdUridine_synth_RluA-like_CS"/>
</dbReference>
<evidence type="ECO:0000259" key="3">
    <source>
        <dbReference type="Pfam" id="PF00849"/>
    </source>
</evidence>
<accession>H8KQX8</accession>
<evidence type="ECO:0000256" key="2">
    <source>
        <dbReference type="ARBA" id="ARBA00023235"/>
    </source>
</evidence>
<comment type="similarity">
    <text evidence="1">Belongs to the pseudouridine synthase RluA family.</text>
</comment>
<dbReference type="PANTHER" id="PTHR21600">
    <property type="entry name" value="MITOCHONDRIAL RNA PSEUDOURIDINE SYNTHASE"/>
    <property type="match status" value="1"/>
</dbReference>
<evidence type="ECO:0000313" key="5">
    <source>
        <dbReference type="Proteomes" id="UP000007590"/>
    </source>
</evidence>
<organism evidence="4 5">
    <name type="scientific">Solitalea canadensis (strain ATCC 29591 / DSM 3403 / JCM 21819 / LMG 8368 / NBRC 15130 / NCIMB 12057 / USAM 9D)</name>
    <name type="common">Flexibacter canadensis</name>
    <dbReference type="NCBI Taxonomy" id="929556"/>
    <lineage>
        <taxon>Bacteria</taxon>
        <taxon>Pseudomonadati</taxon>
        <taxon>Bacteroidota</taxon>
        <taxon>Sphingobacteriia</taxon>
        <taxon>Sphingobacteriales</taxon>
        <taxon>Sphingobacteriaceae</taxon>
        <taxon>Solitalea</taxon>
    </lineage>
</organism>
<protein>
    <submittedName>
        <fullName evidence="4">23S RNA-specific pseudouridylate synthase</fullName>
    </submittedName>
</protein>
<gene>
    <name evidence="4" type="ordered locus">Solca_2069</name>
</gene>
<evidence type="ECO:0000256" key="1">
    <source>
        <dbReference type="ARBA" id="ARBA00010876"/>
    </source>
</evidence>